<reference evidence="3 4" key="1">
    <citation type="submission" date="2016-10" db="EMBL/GenBank/DDBJ databases">
        <title>Complete Genome Sequence of Peptococcaceae strain DCMF.</title>
        <authorList>
            <person name="Edwards R.J."/>
            <person name="Holland S.I."/>
            <person name="Deshpande N.P."/>
            <person name="Wong Y.K."/>
            <person name="Ertan H."/>
            <person name="Manefield M."/>
            <person name="Russell T.L."/>
            <person name="Lee M.J."/>
        </authorList>
    </citation>
    <scope>NUCLEOTIDE SEQUENCE [LARGE SCALE GENOMIC DNA]</scope>
    <source>
        <strain evidence="3 4">DCMF</strain>
    </source>
</reference>
<dbReference type="InterPro" id="IPR052513">
    <property type="entry name" value="Thioester_dehydratase-like"/>
</dbReference>
<dbReference type="PANTHER" id="PTHR34075:SF5">
    <property type="entry name" value="BLR3430 PROTEIN"/>
    <property type="match status" value="1"/>
</dbReference>
<dbReference type="EMBL" id="CP017634">
    <property type="protein sequence ID" value="ATW23736.1"/>
    <property type="molecule type" value="Genomic_DNA"/>
</dbReference>
<evidence type="ECO:0000313" key="4">
    <source>
        <dbReference type="Proteomes" id="UP000323521"/>
    </source>
</evidence>
<feature type="domain" description="ChsH2 rubredoxin-like zinc ribbon" evidence="2">
    <location>
        <begin position="14"/>
        <end position="43"/>
    </location>
</feature>
<proteinExistence type="predicted"/>
<dbReference type="Pfam" id="PF12172">
    <property type="entry name" value="zf-ChsH2"/>
    <property type="match status" value="1"/>
</dbReference>
<name>A0A3G1KMQ1_FORW1</name>
<dbReference type="Pfam" id="PF01796">
    <property type="entry name" value="OB_ChsH2_C"/>
    <property type="match status" value="1"/>
</dbReference>
<dbReference type="Proteomes" id="UP000323521">
    <property type="component" value="Chromosome"/>
</dbReference>
<evidence type="ECO:0008006" key="5">
    <source>
        <dbReference type="Google" id="ProtNLM"/>
    </source>
</evidence>
<keyword evidence="4" id="KW-1185">Reference proteome</keyword>
<dbReference type="InterPro" id="IPR012340">
    <property type="entry name" value="NA-bd_OB-fold"/>
</dbReference>
<dbReference type="InterPro" id="IPR022002">
    <property type="entry name" value="ChsH2_Znr"/>
</dbReference>
<dbReference type="RefSeq" id="WP_214659035.1">
    <property type="nucleotide sequence ID" value="NZ_CP017634.1"/>
</dbReference>
<evidence type="ECO:0000259" key="2">
    <source>
        <dbReference type="Pfam" id="PF12172"/>
    </source>
</evidence>
<dbReference type="AlphaFoldDB" id="A0A3G1KMQ1"/>
<dbReference type="PANTHER" id="PTHR34075">
    <property type="entry name" value="BLR3430 PROTEIN"/>
    <property type="match status" value="1"/>
</dbReference>
<evidence type="ECO:0000259" key="1">
    <source>
        <dbReference type="Pfam" id="PF01796"/>
    </source>
</evidence>
<gene>
    <name evidence="3" type="ORF">DCMF_02030</name>
</gene>
<protein>
    <recommendedName>
        <fullName evidence="5">Zn-ribbon domain-containing OB-fold protein</fullName>
    </recommendedName>
</protein>
<dbReference type="InterPro" id="IPR002878">
    <property type="entry name" value="ChsH2_C"/>
</dbReference>
<accession>A0A3G1KMQ1</accession>
<sequence length="125" mass="13879">MNSNIYDTEAGNLRITAVKCKKCGEIYFPNITTCMNCRGTETETVDLKGEGKIYSYTWVHRTPPGVPGPYCLCLIDLCEGVRVWAQVEAQEGEVKIGQPVKVCSINEKNVMKFKPEKEGAQDGTL</sequence>
<dbReference type="Gene3D" id="6.10.30.10">
    <property type="match status" value="1"/>
</dbReference>
<dbReference type="KEGG" id="fwa:DCMF_02030"/>
<evidence type="ECO:0000313" key="3">
    <source>
        <dbReference type="EMBL" id="ATW23736.1"/>
    </source>
</evidence>
<organism evidence="3 4">
    <name type="scientific">Formimonas warabiya</name>
    <dbReference type="NCBI Taxonomy" id="1761012"/>
    <lineage>
        <taxon>Bacteria</taxon>
        <taxon>Bacillati</taxon>
        <taxon>Bacillota</taxon>
        <taxon>Clostridia</taxon>
        <taxon>Eubacteriales</taxon>
        <taxon>Peptococcaceae</taxon>
        <taxon>Candidatus Formimonas</taxon>
    </lineage>
</organism>
<feature type="domain" description="ChsH2 C-terminal OB-fold" evidence="1">
    <location>
        <begin position="45"/>
        <end position="103"/>
    </location>
</feature>
<dbReference type="SUPFAM" id="SSF50249">
    <property type="entry name" value="Nucleic acid-binding proteins"/>
    <property type="match status" value="1"/>
</dbReference>